<gene>
    <name evidence="2" type="ORF">L484_022868</name>
</gene>
<proteinExistence type="predicted"/>
<keyword evidence="3" id="KW-1185">Reference proteome</keyword>
<organism evidence="2 3">
    <name type="scientific">Morus notabilis</name>
    <dbReference type="NCBI Taxonomy" id="981085"/>
    <lineage>
        <taxon>Eukaryota</taxon>
        <taxon>Viridiplantae</taxon>
        <taxon>Streptophyta</taxon>
        <taxon>Embryophyta</taxon>
        <taxon>Tracheophyta</taxon>
        <taxon>Spermatophyta</taxon>
        <taxon>Magnoliopsida</taxon>
        <taxon>eudicotyledons</taxon>
        <taxon>Gunneridae</taxon>
        <taxon>Pentapetalae</taxon>
        <taxon>rosids</taxon>
        <taxon>fabids</taxon>
        <taxon>Rosales</taxon>
        <taxon>Moraceae</taxon>
        <taxon>Moreae</taxon>
        <taxon>Morus</taxon>
    </lineage>
</organism>
<feature type="compositionally biased region" description="Basic and acidic residues" evidence="1">
    <location>
        <begin position="1"/>
        <end position="11"/>
    </location>
</feature>
<dbReference type="AlphaFoldDB" id="W9RST3"/>
<name>W9RST3_9ROSA</name>
<dbReference type="EMBL" id="KE345164">
    <property type="protein sequence ID" value="EXB94556.1"/>
    <property type="molecule type" value="Genomic_DNA"/>
</dbReference>
<accession>W9RST3</accession>
<dbReference type="Proteomes" id="UP000030645">
    <property type="component" value="Unassembled WGS sequence"/>
</dbReference>
<evidence type="ECO:0000256" key="1">
    <source>
        <dbReference type="SAM" id="MobiDB-lite"/>
    </source>
</evidence>
<reference evidence="3" key="1">
    <citation type="submission" date="2013-01" db="EMBL/GenBank/DDBJ databases">
        <title>Draft Genome Sequence of a Mulberry Tree, Morus notabilis C.K. Schneid.</title>
        <authorList>
            <person name="He N."/>
            <person name="Zhao S."/>
        </authorList>
    </citation>
    <scope>NUCLEOTIDE SEQUENCE</scope>
</reference>
<feature type="region of interest" description="Disordered" evidence="1">
    <location>
        <begin position="54"/>
        <end position="74"/>
    </location>
</feature>
<protein>
    <submittedName>
        <fullName evidence="2">Uncharacterized protein</fullName>
    </submittedName>
</protein>
<evidence type="ECO:0000313" key="2">
    <source>
        <dbReference type="EMBL" id="EXB94556.1"/>
    </source>
</evidence>
<evidence type="ECO:0000313" key="3">
    <source>
        <dbReference type="Proteomes" id="UP000030645"/>
    </source>
</evidence>
<feature type="region of interest" description="Disordered" evidence="1">
    <location>
        <begin position="1"/>
        <end position="37"/>
    </location>
</feature>
<sequence length="74" mass="8570">MHSTTCRESHGTKRLAVTTNGGDLQPRQRQTRRRQCGLPMQRLGCGWATEDDILDRKTDLHARRERPREGGERK</sequence>